<sequence>MGTGKSSLTSILVERLVQAPDGIIASFYCFKKIDEKAQQAMQRKKVVNVVRSLLGQSAVSTDGASVYEGVKKSQTRFAIAIDALDECEDYDELLKLLHTLSATKNVRLFFSSRLEVNARSIFTAARGISILSQNSADIERFLNVETPRRRDGCDITDSQVSALRAILTSRANGMFLWVKIQVNLFLDLIKSRRARLEFDIALKLAALKYFTALGEELLNVAYDDGYTPNGINEDQKTALNITIRASNEDMMRELVNHGSVVRPSDVVAGWRSESLL</sequence>
<gene>
    <name evidence="3" type="ORF">S40285_10724</name>
</gene>
<dbReference type="InParanoid" id="A0A084QYI6"/>
<dbReference type="InterPro" id="IPR056884">
    <property type="entry name" value="NPHP3-like_N"/>
</dbReference>
<dbReference type="HOGENOM" id="CLU_1008924_0_0_1"/>
<dbReference type="Pfam" id="PF24883">
    <property type="entry name" value="NPHP3_N"/>
    <property type="match status" value="1"/>
</dbReference>
<evidence type="ECO:0000313" key="4">
    <source>
        <dbReference type="Proteomes" id="UP000028524"/>
    </source>
</evidence>
<dbReference type="SUPFAM" id="SSF140860">
    <property type="entry name" value="Pseudo ankyrin repeat-like"/>
    <property type="match status" value="1"/>
</dbReference>
<protein>
    <recommendedName>
        <fullName evidence="2">Nephrocystin 3-like N-terminal domain-containing protein</fullName>
    </recommendedName>
</protein>
<dbReference type="PANTHER" id="PTHR10039:SF16">
    <property type="entry name" value="GPI INOSITOL-DEACYLASE"/>
    <property type="match status" value="1"/>
</dbReference>
<reference evidence="3 4" key="1">
    <citation type="journal article" date="2014" name="BMC Genomics">
        <title>Comparative genome sequencing reveals chemotype-specific gene clusters in the toxigenic black mold Stachybotrys.</title>
        <authorList>
            <person name="Semeiks J."/>
            <person name="Borek D."/>
            <person name="Otwinowski Z."/>
            <person name="Grishin N.V."/>
        </authorList>
    </citation>
    <scope>NUCLEOTIDE SEQUENCE [LARGE SCALE GENOMIC DNA]</scope>
    <source>
        <strain evidence="3 4">IBT 40285</strain>
    </source>
</reference>
<evidence type="ECO:0000256" key="1">
    <source>
        <dbReference type="ARBA" id="ARBA00022737"/>
    </source>
</evidence>
<evidence type="ECO:0000313" key="3">
    <source>
        <dbReference type="EMBL" id="KFA69021.1"/>
    </source>
</evidence>
<dbReference type="PANTHER" id="PTHR10039">
    <property type="entry name" value="AMELOGENIN"/>
    <property type="match status" value="1"/>
</dbReference>
<dbReference type="Proteomes" id="UP000028524">
    <property type="component" value="Unassembled WGS sequence"/>
</dbReference>
<evidence type="ECO:0000259" key="2">
    <source>
        <dbReference type="Pfam" id="PF24883"/>
    </source>
</evidence>
<keyword evidence="1" id="KW-0677">Repeat</keyword>
<feature type="domain" description="Nephrocystin 3-like N-terminal" evidence="2">
    <location>
        <begin position="71"/>
        <end position="113"/>
    </location>
</feature>
<proteinExistence type="predicted"/>
<dbReference type="OrthoDB" id="7464126at2759"/>
<organism evidence="3 4">
    <name type="scientific">Stachybotrys chlorohalonatus (strain IBT 40285)</name>
    <dbReference type="NCBI Taxonomy" id="1283841"/>
    <lineage>
        <taxon>Eukaryota</taxon>
        <taxon>Fungi</taxon>
        <taxon>Dikarya</taxon>
        <taxon>Ascomycota</taxon>
        <taxon>Pezizomycotina</taxon>
        <taxon>Sordariomycetes</taxon>
        <taxon>Hypocreomycetidae</taxon>
        <taxon>Hypocreales</taxon>
        <taxon>Stachybotryaceae</taxon>
        <taxon>Stachybotrys</taxon>
    </lineage>
</organism>
<dbReference type="AlphaFoldDB" id="A0A084QYI6"/>
<dbReference type="EMBL" id="KL659623">
    <property type="protein sequence ID" value="KFA69021.1"/>
    <property type="molecule type" value="Genomic_DNA"/>
</dbReference>
<accession>A0A084QYI6</accession>
<name>A0A084QYI6_STAC4</name>
<keyword evidence="4" id="KW-1185">Reference proteome</keyword>